<evidence type="ECO:0000259" key="4">
    <source>
        <dbReference type="PROSITE" id="PS01124"/>
    </source>
</evidence>
<reference evidence="5 6" key="1">
    <citation type="submission" date="2018-06" db="EMBL/GenBank/DDBJ databases">
        <title>Genomic Encyclopedia of Archaeal and Bacterial Type Strains, Phase II (KMG-II): from individual species to whole genera.</title>
        <authorList>
            <person name="Goeker M."/>
        </authorList>
    </citation>
    <scope>NUCLEOTIDE SEQUENCE [LARGE SCALE GENOMIC DNA]</scope>
    <source>
        <strain evidence="5 6">DSM 29821</strain>
    </source>
</reference>
<dbReference type="GO" id="GO:0003700">
    <property type="term" value="F:DNA-binding transcription factor activity"/>
    <property type="evidence" value="ECO:0007669"/>
    <property type="project" value="InterPro"/>
</dbReference>
<dbReference type="Pfam" id="PF12833">
    <property type="entry name" value="HTH_18"/>
    <property type="match status" value="1"/>
</dbReference>
<feature type="domain" description="HTH araC/xylS-type" evidence="4">
    <location>
        <begin position="220"/>
        <end position="301"/>
    </location>
</feature>
<dbReference type="InterPro" id="IPR009057">
    <property type="entry name" value="Homeodomain-like_sf"/>
</dbReference>
<keyword evidence="6" id="KW-1185">Reference proteome</keyword>
<dbReference type="SUPFAM" id="SSF46689">
    <property type="entry name" value="Homeodomain-like"/>
    <property type="match status" value="1"/>
</dbReference>
<dbReference type="PANTHER" id="PTHR43280:SF2">
    <property type="entry name" value="HTH-TYPE TRANSCRIPTIONAL REGULATOR EXSA"/>
    <property type="match status" value="1"/>
</dbReference>
<dbReference type="Gene3D" id="1.10.10.60">
    <property type="entry name" value="Homeodomain-like"/>
    <property type="match status" value="1"/>
</dbReference>
<dbReference type="GO" id="GO:0043565">
    <property type="term" value="F:sequence-specific DNA binding"/>
    <property type="evidence" value="ECO:0007669"/>
    <property type="project" value="InterPro"/>
</dbReference>
<evidence type="ECO:0000313" key="5">
    <source>
        <dbReference type="EMBL" id="RAJ79026.1"/>
    </source>
</evidence>
<evidence type="ECO:0000256" key="1">
    <source>
        <dbReference type="ARBA" id="ARBA00023015"/>
    </source>
</evidence>
<comment type="caution">
    <text evidence="5">The sequence shown here is derived from an EMBL/GenBank/DDBJ whole genome shotgun (WGS) entry which is preliminary data.</text>
</comment>
<dbReference type="SMART" id="SM00342">
    <property type="entry name" value="HTH_ARAC"/>
    <property type="match status" value="1"/>
</dbReference>
<keyword evidence="3" id="KW-0804">Transcription</keyword>
<accession>A0A327VVU7</accession>
<dbReference type="OrthoDB" id="629929at2"/>
<dbReference type="AlphaFoldDB" id="A0A327VVU7"/>
<dbReference type="Proteomes" id="UP000249819">
    <property type="component" value="Unassembled WGS sequence"/>
</dbReference>
<organism evidence="5 6">
    <name type="scientific">Chitinophaga dinghuensis</name>
    <dbReference type="NCBI Taxonomy" id="1539050"/>
    <lineage>
        <taxon>Bacteria</taxon>
        <taxon>Pseudomonadati</taxon>
        <taxon>Bacteroidota</taxon>
        <taxon>Chitinophagia</taxon>
        <taxon>Chitinophagales</taxon>
        <taxon>Chitinophagaceae</taxon>
        <taxon>Chitinophaga</taxon>
    </lineage>
</organism>
<evidence type="ECO:0000313" key="6">
    <source>
        <dbReference type="Proteomes" id="UP000249819"/>
    </source>
</evidence>
<name>A0A327VVU7_9BACT</name>
<dbReference type="InterPro" id="IPR018060">
    <property type="entry name" value="HTH_AraC"/>
</dbReference>
<sequence>MQKAETILQYYQSTNRQIPSDLLHAKENNASHFNILKRKKCLVSLPYQRRDYFKICISIGKAILITDKGEVTIDKPAIFFSNPNREFGWKSITEDQEGFVCLFNEKYISAVLKKELKQLAAAFADNVYPFLFLDPAQQTQFLQLFTLLQDTYNSDYDQKQAMIHHILMLIVHLGIKIRYSQAAGNGHPSSDRLVNAFFELLNNQFPVDSPYNSAIRTRPDDFARELHVHVNYLNYCLKKSTGNTTSRLIQERIIAEATDLLRYSDWSIAEIGYSLGFEYPQHFNHLFKKHTGKSPKAFRQEA</sequence>
<proteinExistence type="predicted"/>
<dbReference type="EMBL" id="QLMA01000006">
    <property type="protein sequence ID" value="RAJ79026.1"/>
    <property type="molecule type" value="Genomic_DNA"/>
</dbReference>
<evidence type="ECO:0000256" key="3">
    <source>
        <dbReference type="ARBA" id="ARBA00023163"/>
    </source>
</evidence>
<evidence type="ECO:0000256" key="2">
    <source>
        <dbReference type="ARBA" id="ARBA00023125"/>
    </source>
</evidence>
<dbReference type="PANTHER" id="PTHR43280">
    <property type="entry name" value="ARAC-FAMILY TRANSCRIPTIONAL REGULATOR"/>
    <property type="match status" value="1"/>
</dbReference>
<gene>
    <name evidence="5" type="ORF">CLV59_10686</name>
</gene>
<keyword evidence="1" id="KW-0805">Transcription regulation</keyword>
<dbReference type="RefSeq" id="WP_111593505.1">
    <property type="nucleotide sequence ID" value="NZ_QLMA01000006.1"/>
</dbReference>
<protein>
    <submittedName>
        <fullName evidence="5">Helix-turn-helix protein</fullName>
    </submittedName>
</protein>
<keyword evidence="2" id="KW-0238">DNA-binding</keyword>
<dbReference type="PROSITE" id="PS01124">
    <property type="entry name" value="HTH_ARAC_FAMILY_2"/>
    <property type="match status" value="1"/>
</dbReference>